<organism evidence="2 3">
    <name type="scientific">Plantactinospora siamensis</name>
    <dbReference type="NCBI Taxonomy" id="555372"/>
    <lineage>
        <taxon>Bacteria</taxon>
        <taxon>Bacillati</taxon>
        <taxon>Actinomycetota</taxon>
        <taxon>Actinomycetes</taxon>
        <taxon>Micromonosporales</taxon>
        <taxon>Micromonosporaceae</taxon>
        <taxon>Plantactinospora</taxon>
    </lineage>
</organism>
<evidence type="ECO:0000313" key="3">
    <source>
        <dbReference type="Proteomes" id="UP001589894"/>
    </source>
</evidence>
<comment type="caution">
    <text evidence="2">The sequence shown here is derived from an EMBL/GenBank/DDBJ whole genome shotgun (WGS) entry which is preliminary data.</text>
</comment>
<evidence type="ECO:0000313" key="2">
    <source>
        <dbReference type="EMBL" id="MFC0564587.1"/>
    </source>
</evidence>
<protein>
    <submittedName>
        <fullName evidence="2">GNAT family N-acetyltransferase</fullName>
        <ecNumber evidence="2">2.3.1.-</ecNumber>
    </submittedName>
</protein>
<dbReference type="GO" id="GO:0016746">
    <property type="term" value="F:acyltransferase activity"/>
    <property type="evidence" value="ECO:0007669"/>
    <property type="project" value="UniProtKB-KW"/>
</dbReference>
<name>A0ABV6NUX4_9ACTN</name>
<dbReference type="Gene3D" id="3.40.630.30">
    <property type="match status" value="1"/>
</dbReference>
<evidence type="ECO:0000259" key="1">
    <source>
        <dbReference type="PROSITE" id="PS51186"/>
    </source>
</evidence>
<dbReference type="Proteomes" id="UP001589894">
    <property type="component" value="Unassembled WGS sequence"/>
</dbReference>
<dbReference type="InterPro" id="IPR016181">
    <property type="entry name" value="Acyl_CoA_acyltransferase"/>
</dbReference>
<dbReference type="RefSeq" id="WP_377337721.1">
    <property type="nucleotide sequence ID" value="NZ_JBHLUE010000007.1"/>
</dbReference>
<keyword evidence="2" id="KW-0808">Transferase</keyword>
<dbReference type="EC" id="2.3.1.-" evidence="2"/>
<dbReference type="Pfam" id="PF00583">
    <property type="entry name" value="Acetyltransf_1"/>
    <property type="match status" value="1"/>
</dbReference>
<reference evidence="2 3" key="1">
    <citation type="submission" date="2024-09" db="EMBL/GenBank/DDBJ databases">
        <authorList>
            <person name="Sun Q."/>
            <person name="Mori K."/>
        </authorList>
    </citation>
    <scope>NUCLEOTIDE SEQUENCE [LARGE SCALE GENOMIC DNA]</scope>
    <source>
        <strain evidence="2 3">TBRC 2205</strain>
    </source>
</reference>
<sequence>MLLLVLVSDAPPEPGSAAEAAAAHPAVVVRRAIGTDLGDVLALYDEAVAWLAALGRADQWGTAPFTSRPEVVAMIRGRVRTDRMWLARAGSRTVGAIVLGGPAPSYIPVPAGEPEIYLSGFVTTRAPEGREAGRALLAYARDTARRAGIGVLRLDCYAGGDGALVRYYESAGFRRVARFTVELLGSPYRGCLLEQRLPPG</sequence>
<keyword evidence="3" id="KW-1185">Reference proteome</keyword>
<dbReference type="InterPro" id="IPR000182">
    <property type="entry name" value="GNAT_dom"/>
</dbReference>
<accession>A0ABV6NUX4</accession>
<keyword evidence="2" id="KW-0012">Acyltransferase</keyword>
<gene>
    <name evidence="2" type="ORF">ACFFHU_10625</name>
</gene>
<dbReference type="EMBL" id="JBHLUE010000007">
    <property type="protein sequence ID" value="MFC0564587.1"/>
    <property type="molecule type" value="Genomic_DNA"/>
</dbReference>
<dbReference type="PROSITE" id="PS51186">
    <property type="entry name" value="GNAT"/>
    <property type="match status" value="1"/>
</dbReference>
<dbReference type="SUPFAM" id="SSF55729">
    <property type="entry name" value="Acyl-CoA N-acyltransferases (Nat)"/>
    <property type="match status" value="1"/>
</dbReference>
<proteinExistence type="predicted"/>
<feature type="domain" description="N-acetyltransferase" evidence="1">
    <location>
        <begin position="27"/>
        <end position="198"/>
    </location>
</feature>